<accession>A0A1J9RK69</accession>
<protein>
    <submittedName>
        <fullName evidence="2">Uncharacterized protein</fullName>
    </submittedName>
</protein>
<evidence type="ECO:0000256" key="1">
    <source>
        <dbReference type="SAM" id="MobiDB-lite"/>
    </source>
</evidence>
<comment type="caution">
    <text evidence="2">The sequence shown here is derived from an EMBL/GenBank/DDBJ whole genome shotgun (WGS) entry which is preliminary data.</text>
</comment>
<dbReference type="Proteomes" id="UP000183809">
    <property type="component" value="Unassembled WGS sequence"/>
</dbReference>
<dbReference type="RefSeq" id="XP_020129231.1">
    <property type="nucleotide sequence ID" value="XM_020274668.1"/>
</dbReference>
<organism evidence="2 3">
    <name type="scientific">Diplodia corticola</name>
    <dbReference type="NCBI Taxonomy" id="236234"/>
    <lineage>
        <taxon>Eukaryota</taxon>
        <taxon>Fungi</taxon>
        <taxon>Dikarya</taxon>
        <taxon>Ascomycota</taxon>
        <taxon>Pezizomycotina</taxon>
        <taxon>Dothideomycetes</taxon>
        <taxon>Dothideomycetes incertae sedis</taxon>
        <taxon>Botryosphaeriales</taxon>
        <taxon>Botryosphaeriaceae</taxon>
        <taxon>Diplodia</taxon>
    </lineage>
</organism>
<dbReference type="GeneID" id="31014929"/>
<dbReference type="AlphaFoldDB" id="A0A1J9RK69"/>
<reference evidence="2 3" key="1">
    <citation type="submission" date="2016-10" db="EMBL/GenBank/DDBJ databases">
        <title>Proteomics and genomics reveal pathogen-plant mechanisms compatible with a hemibiotrophic lifestyle of Diplodia corticola.</title>
        <authorList>
            <person name="Fernandes I."/>
            <person name="De Jonge R."/>
            <person name="Van De Peer Y."/>
            <person name="Devreese B."/>
            <person name="Alves A."/>
            <person name="Esteves A.C."/>
        </authorList>
    </citation>
    <scope>NUCLEOTIDE SEQUENCE [LARGE SCALE GENOMIC DNA]</scope>
    <source>
        <strain evidence="2 3">CBS 112549</strain>
    </source>
</reference>
<dbReference type="EMBL" id="MNUE01000034">
    <property type="protein sequence ID" value="OJD32971.1"/>
    <property type="molecule type" value="Genomic_DNA"/>
</dbReference>
<feature type="region of interest" description="Disordered" evidence="1">
    <location>
        <begin position="305"/>
        <end position="339"/>
    </location>
</feature>
<evidence type="ECO:0000313" key="2">
    <source>
        <dbReference type="EMBL" id="OJD32971.1"/>
    </source>
</evidence>
<proteinExistence type="predicted"/>
<evidence type="ECO:0000313" key="3">
    <source>
        <dbReference type="Proteomes" id="UP000183809"/>
    </source>
</evidence>
<gene>
    <name evidence="2" type="ORF">BKCO1_340005</name>
</gene>
<keyword evidence="3" id="KW-1185">Reference proteome</keyword>
<feature type="compositionally biased region" description="Polar residues" evidence="1">
    <location>
        <begin position="316"/>
        <end position="327"/>
    </location>
</feature>
<name>A0A1J9RK69_9PEZI</name>
<sequence length="339" mass="39056">MTESTEPGPVPAPEPWPAALNRPRIPLLSFNPLCLSQWHQDAAAHTGHPMVIAFCGVEFLASPISFQAYVTYDTSHLSREERANLAKELFDEVAPAHTRHPVRLEVTFLGPVGSSSSSSADGVEPSATVNGWQQQEDLVHRREYISACIDHYRSVRTFQTNYQNWSSRMVRSYRSEGMDGYAGFLITVPVPDWKEKGALGLLYFDYQRTKKRKRGIDEREKTHADGAPDPRYLWPTAKYANMMKEEPEVFIKKRLEELRDKIPGVVWKRKKETKEEEDMDDWLWMYHQIEGKWFTERWREVYPTLGKTKKNRKSRQTSQSVPLSDQAPSEHPETAQSSA</sequence>